<dbReference type="GO" id="GO:0085020">
    <property type="term" value="P:protein K6-linked ubiquitination"/>
    <property type="evidence" value="ECO:0007669"/>
    <property type="project" value="TreeGrafter"/>
</dbReference>
<protein>
    <submittedName>
        <fullName evidence="4">Uncharacterized protein</fullName>
    </submittedName>
</protein>
<dbReference type="Pfam" id="PF12796">
    <property type="entry name" value="Ank_2"/>
    <property type="match status" value="1"/>
</dbReference>
<dbReference type="InterPro" id="IPR002110">
    <property type="entry name" value="Ankyrin_rpt"/>
</dbReference>
<dbReference type="PROSITE" id="PS50297">
    <property type="entry name" value="ANK_REP_REGION"/>
    <property type="match status" value="3"/>
</dbReference>
<dbReference type="InterPro" id="IPR036770">
    <property type="entry name" value="Ankyrin_rpt-contain_sf"/>
</dbReference>
<dbReference type="EMBL" id="HBFP01012836">
    <property type="protein sequence ID" value="CAD8824870.1"/>
    <property type="molecule type" value="Transcribed_RNA"/>
</dbReference>
<feature type="repeat" description="ANK" evidence="3">
    <location>
        <begin position="124"/>
        <end position="156"/>
    </location>
</feature>
<proteinExistence type="predicted"/>
<dbReference type="SUPFAM" id="SSF48403">
    <property type="entry name" value="Ankyrin repeat"/>
    <property type="match status" value="1"/>
</dbReference>
<dbReference type="GO" id="GO:0004842">
    <property type="term" value="F:ubiquitin-protein transferase activity"/>
    <property type="evidence" value="ECO:0007669"/>
    <property type="project" value="TreeGrafter"/>
</dbReference>
<feature type="repeat" description="ANK" evidence="3">
    <location>
        <begin position="157"/>
        <end position="189"/>
    </location>
</feature>
<dbReference type="PANTHER" id="PTHR24171:SF10">
    <property type="entry name" value="ANKYRIN REPEAT DOMAIN-CONTAINING PROTEIN 29-LIKE"/>
    <property type="match status" value="1"/>
</dbReference>
<evidence type="ECO:0000313" key="5">
    <source>
        <dbReference type="EMBL" id="CAD8824870.1"/>
    </source>
</evidence>
<evidence type="ECO:0000256" key="1">
    <source>
        <dbReference type="ARBA" id="ARBA00022737"/>
    </source>
</evidence>
<evidence type="ECO:0000313" key="4">
    <source>
        <dbReference type="EMBL" id="CAD8824869.1"/>
    </source>
</evidence>
<dbReference type="PRINTS" id="PR01415">
    <property type="entry name" value="ANKYRIN"/>
</dbReference>
<feature type="repeat" description="ANK" evidence="3">
    <location>
        <begin position="90"/>
        <end position="122"/>
    </location>
</feature>
<name>A0A6T6Q4K8_9RHOD</name>
<dbReference type="Pfam" id="PF00023">
    <property type="entry name" value="Ank"/>
    <property type="match status" value="1"/>
</dbReference>
<dbReference type="Gene3D" id="1.25.40.20">
    <property type="entry name" value="Ankyrin repeat-containing domain"/>
    <property type="match status" value="1"/>
</dbReference>
<dbReference type="AlphaFoldDB" id="A0A6T6Q4K8"/>
<keyword evidence="1" id="KW-0677">Repeat</keyword>
<evidence type="ECO:0000256" key="3">
    <source>
        <dbReference type="PROSITE-ProRule" id="PRU00023"/>
    </source>
</evidence>
<dbReference type="SMART" id="SM00248">
    <property type="entry name" value="ANK"/>
    <property type="match status" value="4"/>
</dbReference>
<sequence length="231" mass="25302">MASAEECRQDMTQLISELCTALDHQNEEESLKILQSIRNASASNDELVQFLLDGSLCDPLVYAARSGFLEIVESLLKEFHVNVDLPSKILGSTALHCAAVKGYASIVSLLLRYHARVNCKQLCTGSTPLHLAVAAARTEIVLLLLKNGASVDEQDASGWTPLFFAARLNIPKIARILIEFGADIEKKNESGESAISIAEKLSHSEVLAEIQALNSYRNHRIRAFLNGSPWT</sequence>
<dbReference type="PROSITE" id="PS50088">
    <property type="entry name" value="ANK_REPEAT"/>
    <property type="match status" value="3"/>
</dbReference>
<organism evidence="4">
    <name type="scientific">Timspurckia oligopyrenoides</name>
    <dbReference type="NCBI Taxonomy" id="708627"/>
    <lineage>
        <taxon>Eukaryota</taxon>
        <taxon>Rhodophyta</taxon>
        <taxon>Bangiophyceae</taxon>
        <taxon>Porphyridiales</taxon>
        <taxon>Porphyridiaceae</taxon>
        <taxon>Timspurckia</taxon>
    </lineage>
</organism>
<evidence type="ECO:0000256" key="2">
    <source>
        <dbReference type="ARBA" id="ARBA00023043"/>
    </source>
</evidence>
<gene>
    <name evidence="4" type="ORF">TOLI1172_LOCUS9268</name>
    <name evidence="5" type="ORF">TOLI1172_LOCUS9269</name>
</gene>
<reference evidence="4" key="1">
    <citation type="submission" date="2021-01" db="EMBL/GenBank/DDBJ databases">
        <authorList>
            <person name="Corre E."/>
            <person name="Pelletier E."/>
            <person name="Niang G."/>
            <person name="Scheremetjew M."/>
            <person name="Finn R."/>
            <person name="Kale V."/>
            <person name="Holt S."/>
            <person name="Cochrane G."/>
            <person name="Meng A."/>
            <person name="Brown T."/>
            <person name="Cohen L."/>
        </authorList>
    </citation>
    <scope>NUCLEOTIDE SEQUENCE</scope>
    <source>
        <strain evidence="4">CCMP3278</strain>
    </source>
</reference>
<dbReference type="PANTHER" id="PTHR24171">
    <property type="entry name" value="ANKYRIN REPEAT DOMAIN-CONTAINING PROTEIN 39-RELATED"/>
    <property type="match status" value="1"/>
</dbReference>
<dbReference type="EMBL" id="HBFP01012835">
    <property type="protein sequence ID" value="CAD8824869.1"/>
    <property type="molecule type" value="Transcribed_RNA"/>
</dbReference>
<accession>A0A6T6Q4K8</accession>
<keyword evidence="2 3" id="KW-0040">ANK repeat</keyword>